<feature type="compositionally biased region" description="Basic and acidic residues" evidence="1">
    <location>
        <begin position="35"/>
        <end position="57"/>
    </location>
</feature>
<reference evidence="2" key="1">
    <citation type="submission" date="2020-02" db="EMBL/GenBank/DDBJ databases">
        <authorList>
            <person name="Meier V. D."/>
        </authorList>
    </citation>
    <scope>NUCLEOTIDE SEQUENCE</scope>
    <source>
        <strain evidence="2">AVDCRST_MAG85</strain>
    </source>
</reference>
<protein>
    <submittedName>
        <fullName evidence="2">Uncharacterized protein</fullName>
    </submittedName>
</protein>
<evidence type="ECO:0000256" key="1">
    <source>
        <dbReference type="SAM" id="MobiDB-lite"/>
    </source>
</evidence>
<name>A0A6J4TIF1_9ACTN</name>
<organism evidence="2">
    <name type="scientific">uncultured Solirubrobacteraceae bacterium</name>
    <dbReference type="NCBI Taxonomy" id="1162706"/>
    <lineage>
        <taxon>Bacteria</taxon>
        <taxon>Bacillati</taxon>
        <taxon>Actinomycetota</taxon>
        <taxon>Thermoleophilia</taxon>
        <taxon>Solirubrobacterales</taxon>
        <taxon>Solirubrobacteraceae</taxon>
        <taxon>environmental samples</taxon>
    </lineage>
</organism>
<feature type="compositionally biased region" description="Polar residues" evidence="1">
    <location>
        <begin position="59"/>
        <end position="68"/>
    </location>
</feature>
<gene>
    <name evidence="2" type="ORF">AVDCRST_MAG85-3074</name>
</gene>
<feature type="region of interest" description="Disordered" evidence="1">
    <location>
        <begin position="26"/>
        <end position="68"/>
    </location>
</feature>
<accession>A0A6J4TIF1</accession>
<dbReference type="AlphaFoldDB" id="A0A6J4TIF1"/>
<proteinExistence type="predicted"/>
<dbReference type="EMBL" id="CADCVT010000342">
    <property type="protein sequence ID" value="CAA9524036.1"/>
    <property type="molecule type" value="Genomic_DNA"/>
</dbReference>
<sequence>MTRDKTEPLTGDAKWQAERKAIAANNDAAHKRARKDRDAEDAAVHARRREVERREMDQLPSQPTRPTS</sequence>
<evidence type="ECO:0000313" key="2">
    <source>
        <dbReference type="EMBL" id="CAA9524036.1"/>
    </source>
</evidence>